<keyword evidence="2" id="KW-1133">Transmembrane helix</keyword>
<evidence type="ECO:0000313" key="3">
    <source>
        <dbReference type="EMBL" id="QHT83613.1"/>
    </source>
</evidence>
<evidence type="ECO:0000256" key="1">
    <source>
        <dbReference type="SAM" id="Coils"/>
    </source>
</evidence>
<accession>A0A6C0HUS1</accession>
<protein>
    <submittedName>
        <fullName evidence="3">Uncharacterized protein</fullName>
    </submittedName>
</protein>
<sequence length="303" mass="35629">MGPSSSCSYTNQGQTIGDIKNEINNNMVQYNDNRYSVYYDINNNYFPNLSKLYGDNNDSNIINKYPTITDGNKVTLTLYNGSNSYKVEELRFKSSNPGIIEKIHDLNTNYEGQIKELNKTINNLLTKINDKYGSINPLIASHDSKIKDINTIKGNIINQSYSVSFFENLLIESYKHLYDAINTENKVLLNNKSIKFDMYSTDNSRYLYEIDKVKFYENINTFLFYFYYLLIIIFLIVVLKYNYSSMLVKLTFFRIFAVLLILYPLFILRIQDYIYKLFGYLYSFHIFDINIKNQPLDINIKPK</sequence>
<name>A0A6C0HUS1_9ZZZZ</name>
<reference evidence="3" key="1">
    <citation type="journal article" date="2020" name="Nature">
        <title>Giant virus diversity and host interactions through global metagenomics.</title>
        <authorList>
            <person name="Schulz F."/>
            <person name="Roux S."/>
            <person name="Paez-Espino D."/>
            <person name="Jungbluth S."/>
            <person name="Walsh D.A."/>
            <person name="Denef V.J."/>
            <person name="McMahon K.D."/>
            <person name="Konstantinidis K.T."/>
            <person name="Eloe-Fadrosh E.A."/>
            <person name="Kyrpides N.C."/>
            <person name="Woyke T."/>
        </authorList>
    </citation>
    <scope>NUCLEOTIDE SEQUENCE</scope>
    <source>
        <strain evidence="3">GVMAG-M-3300023184-168</strain>
    </source>
</reference>
<dbReference type="AlphaFoldDB" id="A0A6C0HUS1"/>
<organism evidence="3">
    <name type="scientific">viral metagenome</name>
    <dbReference type="NCBI Taxonomy" id="1070528"/>
    <lineage>
        <taxon>unclassified sequences</taxon>
        <taxon>metagenomes</taxon>
        <taxon>organismal metagenomes</taxon>
    </lineage>
</organism>
<proteinExistence type="predicted"/>
<evidence type="ECO:0000256" key="2">
    <source>
        <dbReference type="SAM" id="Phobius"/>
    </source>
</evidence>
<feature type="transmembrane region" description="Helical" evidence="2">
    <location>
        <begin position="247"/>
        <end position="268"/>
    </location>
</feature>
<keyword evidence="1" id="KW-0175">Coiled coil</keyword>
<keyword evidence="2" id="KW-0812">Transmembrane</keyword>
<dbReference type="EMBL" id="MN740010">
    <property type="protein sequence ID" value="QHT83613.1"/>
    <property type="molecule type" value="Genomic_DNA"/>
</dbReference>
<feature type="transmembrane region" description="Helical" evidence="2">
    <location>
        <begin position="222"/>
        <end position="241"/>
    </location>
</feature>
<keyword evidence="2" id="KW-0472">Membrane</keyword>
<feature type="coiled-coil region" evidence="1">
    <location>
        <begin position="100"/>
        <end position="127"/>
    </location>
</feature>